<evidence type="ECO:0000313" key="3">
    <source>
        <dbReference type="Proteomes" id="UP000193450"/>
    </source>
</evidence>
<dbReference type="EMBL" id="CP019343">
    <property type="protein sequence ID" value="ARN72734.1"/>
    <property type="molecule type" value="Genomic_DNA"/>
</dbReference>
<gene>
    <name evidence="2" type="ORF">BST96_00555</name>
</gene>
<evidence type="ECO:0008006" key="4">
    <source>
        <dbReference type="Google" id="ProtNLM"/>
    </source>
</evidence>
<feature type="signal peptide" evidence="1">
    <location>
        <begin position="1"/>
        <end position="36"/>
    </location>
</feature>
<name>A0A1X9N6D6_9GAMM</name>
<dbReference type="Proteomes" id="UP000193450">
    <property type="component" value="Chromosome"/>
</dbReference>
<reference evidence="2 3" key="1">
    <citation type="submission" date="2016-11" db="EMBL/GenBank/DDBJ databases">
        <title>Trade-off between light-utilization and light-protection in marine flavobacteria.</title>
        <authorList>
            <person name="Kumagai Y."/>
        </authorList>
    </citation>
    <scope>NUCLEOTIDE SEQUENCE [LARGE SCALE GENOMIC DNA]</scope>
    <source>
        <strain evidence="2 3">NBRC 107125</strain>
    </source>
</reference>
<protein>
    <recommendedName>
        <fullName evidence="4">DUF2147 domain-containing protein</fullName>
    </recommendedName>
</protein>
<keyword evidence="3" id="KW-1185">Reference proteome</keyword>
<dbReference type="AlphaFoldDB" id="A0A1X9N6D6"/>
<dbReference type="STRING" id="716816.BST96_00555"/>
<dbReference type="OrthoDB" id="5734900at2"/>
<evidence type="ECO:0000313" key="2">
    <source>
        <dbReference type="EMBL" id="ARN72734.1"/>
    </source>
</evidence>
<organism evidence="2 3">
    <name type="scientific">Oceanicoccus sagamiensis</name>
    <dbReference type="NCBI Taxonomy" id="716816"/>
    <lineage>
        <taxon>Bacteria</taxon>
        <taxon>Pseudomonadati</taxon>
        <taxon>Pseudomonadota</taxon>
        <taxon>Gammaproteobacteria</taxon>
        <taxon>Cellvibrionales</taxon>
        <taxon>Spongiibacteraceae</taxon>
        <taxon>Oceanicoccus</taxon>
    </lineage>
</organism>
<accession>A0A1X9N6D6</accession>
<dbReference type="RefSeq" id="WP_085756823.1">
    <property type="nucleotide sequence ID" value="NZ_CP019343.1"/>
</dbReference>
<evidence type="ECO:0000256" key="1">
    <source>
        <dbReference type="SAM" id="SignalP"/>
    </source>
</evidence>
<keyword evidence="1" id="KW-0732">Signal</keyword>
<sequence length="137" mass="15342">MSNNFYHRHAVGKSIQTVFLLWVLSLASIASSKATATDIAGTWKHAEMPVWIEIRLDQGEGIVVRNNKFPEREGQVFIKEITAKQDAWTGLAYIHKLEAFKTVEITLSDSGTMQLTGKVGFFSRTVEWLPADSTAQE</sequence>
<proteinExistence type="predicted"/>
<dbReference type="KEGG" id="osg:BST96_00555"/>
<feature type="chain" id="PRO_5012349652" description="DUF2147 domain-containing protein" evidence="1">
    <location>
        <begin position="37"/>
        <end position="137"/>
    </location>
</feature>